<feature type="compositionally biased region" description="Acidic residues" evidence="4">
    <location>
        <begin position="567"/>
        <end position="585"/>
    </location>
</feature>
<proteinExistence type="inferred from homology"/>
<evidence type="ECO:0000313" key="8">
    <source>
        <dbReference type="Proteomes" id="UP000444721"/>
    </source>
</evidence>
<dbReference type="InterPro" id="IPR016024">
    <property type="entry name" value="ARM-type_fold"/>
</dbReference>
<dbReference type="VEuPathDB" id="AmoebaDB:FDP41_004382"/>
<evidence type="ECO:0000256" key="1">
    <source>
        <dbReference type="ARBA" id="ARBA00004496"/>
    </source>
</evidence>
<organism evidence="7 8">
    <name type="scientific">Naegleria fowleri</name>
    <name type="common">Brain eating amoeba</name>
    <dbReference type="NCBI Taxonomy" id="5763"/>
    <lineage>
        <taxon>Eukaryota</taxon>
        <taxon>Discoba</taxon>
        <taxon>Heterolobosea</taxon>
        <taxon>Tetramitia</taxon>
        <taxon>Eutetramitia</taxon>
        <taxon>Vahlkampfiidae</taxon>
        <taxon>Naegleria</taxon>
    </lineage>
</organism>
<keyword evidence="3" id="KW-0963">Cytoplasm</keyword>
<protein>
    <submittedName>
        <fullName evidence="7">Uncharacterized protein</fullName>
    </submittedName>
</protein>
<dbReference type="Proteomes" id="UP000444721">
    <property type="component" value="Unassembled WGS sequence"/>
</dbReference>
<feature type="compositionally biased region" description="Low complexity" evidence="4">
    <location>
        <begin position="774"/>
        <end position="787"/>
    </location>
</feature>
<evidence type="ECO:0000256" key="3">
    <source>
        <dbReference type="ARBA" id="ARBA00022490"/>
    </source>
</evidence>
<dbReference type="GO" id="GO:0051083">
    <property type="term" value="P:'de novo' cotranslational protein folding"/>
    <property type="evidence" value="ECO:0007669"/>
    <property type="project" value="TreeGrafter"/>
</dbReference>
<dbReference type="SUPFAM" id="SSF48371">
    <property type="entry name" value="ARM repeat"/>
    <property type="match status" value="1"/>
</dbReference>
<evidence type="ECO:0000259" key="5">
    <source>
        <dbReference type="Pfam" id="PF10193"/>
    </source>
</evidence>
<dbReference type="AlphaFoldDB" id="A0A6A5BF84"/>
<dbReference type="InterPro" id="IPR019337">
    <property type="entry name" value="Telomere_length_regulation_dom"/>
</dbReference>
<feature type="region of interest" description="Disordered" evidence="4">
    <location>
        <begin position="766"/>
        <end position="810"/>
    </location>
</feature>
<sequence>MIHLSQPQHAFTLVSEMKQFLLGKVGKTNAVNLGTNGREEIEEFEYVSNSHHLEGKSFSELVKIICDHVSLFSDSDIKRLVIPYIILFKKKKGTSLVERFCYMVDFICSHRHFPIIISNLLIPLLNKRSFYEGCLRDCFESSKTSDQHGRSNIEHESLVKVLTTLHEKVTTLYFSNHSVNTAQNTNNEDAMKNSVIVELLDQASQASIYRENEMNKENIFARTNSSLWRLPSFFNSEQYIKHIIYSLDFTATQKESFKDEDDNNESSFHSYNITLLSDVITQFNKRGYMSIYCDILVDWYWKSHNCLSSFFSSMEQKNNMHALIKEFLLKILSTEISKEDYEHLVNFISKMMTSSIVWYDCMTNSMILKYAFAELVVNRRRYIFVKLLMDVALKTAENCKEKPLTAVTDFISATWKTHFFIMQSNVEQQLFVSYCLAGLISLMTKQEFENSETLRNCIEGIQQRLHSSSSHLRMSCSLISLQMSKTINPKQNPLVLFDDLKDCLDEFHNRLSQCISANATSSLKKQTYGASSMAYDSMDMQDNNKQQNKVPSKRKEKKAFNPNALLIDDDESSEDTNEDDNEDVSDTSSVESLQSLEMSDDEGGRGDEMNPYKPYYVRDLIDFLFANDQDKDQMLKIEAALKYAVPVIEITDPKILQLNAVHLCTALLTCSETHIQNYFKYRMDAMVSLLTKSCMSIVDLQHDKKDQRSIDFEDETLLLYLTNKFWSNQVTQAQRIDILTVLVKTAINLSNNSSLVSPQDQILSSQQKKEELEQQSSHQQEQSKSSLVSPQYPPNTKRWGSALNPSKRKQTETRPNYFLLHANRFYYMLLRTKSRVSETIHVMFGEDNLVLSKIIHTLGVFLFCCGTNPAPLVSQQLGKNTLEFLWTLILHCKDVSTSNNLRLSVLGTLNTAISCCTSSILLEELLVDIHQVFDWLLNISENDSHLECREIAKMVLSTLSSKIKI</sequence>
<dbReference type="Pfam" id="PF25320">
    <property type="entry name" value="TELO2_ARM"/>
    <property type="match status" value="1"/>
</dbReference>
<dbReference type="PANTHER" id="PTHR15830">
    <property type="entry name" value="TELOMERE LENGTH REGULATION PROTEIN TEL2 FAMILY MEMBER"/>
    <property type="match status" value="1"/>
</dbReference>
<reference evidence="7 8" key="1">
    <citation type="journal article" date="2019" name="Sci. Rep.">
        <title>Nanopore sequencing improves the draft genome of the human pathogenic amoeba Naegleria fowleri.</title>
        <authorList>
            <person name="Liechti N."/>
            <person name="Schurch N."/>
            <person name="Bruggmann R."/>
            <person name="Wittwer M."/>
        </authorList>
    </citation>
    <scope>NUCLEOTIDE SEQUENCE [LARGE SCALE GENOMIC DNA]</scope>
    <source>
        <strain evidence="7 8">ATCC 30894</strain>
    </source>
</reference>
<comment type="similarity">
    <text evidence="2">Belongs to the TEL2 family.</text>
</comment>
<dbReference type="VEuPathDB" id="AmoebaDB:NfTy_083950"/>
<dbReference type="RefSeq" id="XP_044561196.1">
    <property type="nucleotide sequence ID" value="XM_044707790.1"/>
</dbReference>
<gene>
    <name evidence="7" type="ORF">FDP41_004382</name>
</gene>
<dbReference type="OMA" id="FANDQDK"/>
<dbReference type="InterPro" id="IPR057348">
    <property type="entry name" value="TELO2_ARM"/>
</dbReference>
<dbReference type="GO" id="GO:0051879">
    <property type="term" value="F:Hsp90 protein binding"/>
    <property type="evidence" value="ECO:0007669"/>
    <property type="project" value="TreeGrafter"/>
</dbReference>
<accession>A0A6A5BF84</accession>
<dbReference type="PANTHER" id="PTHR15830:SF10">
    <property type="entry name" value="TELOMERE LENGTH REGULATION PROTEIN TEL2 HOMOLOG"/>
    <property type="match status" value="1"/>
</dbReference>
<evidence type="ECO:0000313" key="7">
    <source>
        <dbReference type="EMBL" id="KAF0976483.1"/>
    </source>
</evidence>
<dbReference type="InterPro" id="IPR051970">
    <property type="entry name" value="TEL2_Regulation"/>
</dbReference>
<feature type="region of interest" description="Disordered" evidence="4">
    <location>
        <begin position="536"/>
        <end position="609"/>
    </location>
</feature>
<dbReference type="Pfam" id="PF10193">
    <property type="entry name" value="Telomere_reg-2"/>
    <property type="match status" value="1"/>
</dbReference>
<comment type="subcellular location">
    <subcellularLocation>
        <location evidence="1">Cytoplasm</location>
    </subcellularLocation>
</comment>
<dbReference type="GO" id="GO:0005829">
    <property type="term" value="C:cytosol"/>
    <property type="evidence" value="ECO:0007669"/>
    <property type="project" value="TreeGrafter"/>
</dbReference>
<name>A0A6A5BF84_NAEFO</name>
<comment type="caution">
    <text evidence="7">The sequence shown here is derived from an EMBL/GenBank/DDBJ whole genome shotgun (WGS) entry which is preliminary data.</text>
</comment>
<evidence type="ECO:0000256" key="2">
    <source>
        <dbReference type="ARBA" id="ARBA00006133"/>
    </source>
</evidence>
<feature type="domain" description="Telomere length regulation protein conserved" evidence="5">
    <location>
        <begin position="614"/>
        <end position="746"/>
    </location>
</feature>
<evidence type="ECO:0000259" key="6">
    <source>
        <dbReference type="Pfam" id="PF25320"/>
    </source>
</evidence>
<feature type="domain" description="TELO2 ARM repeat" evidence="6">
    <location>
        <begin position="313"/>
        <end position="501"/>
    </location>
</feature>
<dbReference type="OrthoDB" id="10258062at2759"/>
<dbReference type="EMBL" id="VFQX01000037">
    <property type="protein sequence ID" value="KAF0976483.1"/>
    <property type="molecule type" value="Genomic_DNA"/>
</dbReference>
<dbReference type="GeneID" id="68111600"/>
<dbReference type="GO" id="GO:0042162">
    <property type="term" value="F:telomeric DNA binding"/>
    <property type="evidence" value="ECO:0007669"/>
    <property type="project" value="TreeGrafter"/>
</dbReference>
<dbReference type="InterPro" id="IPR038528">
    <property type="entry name" value="TEL2_C_sf"/>
</dbReference>
<keyword evidence="8" id="KW-1185">Reference proteome</keyword>
<feature type="compositionally biased region" description="Polar residues" evidence="4">
    <location>
        <begin position="540"/>
        <end position="550"/>
    </location>
</feature>
<dbReference type="Gene3D" id="1.25.40.720">
    <property type="entry name" value="Telomere length regulation protein 2, C-terminal domain"/>
    <property type="match status" value="1"/>
</dbReference>
<evidence type="ECO:0000256" key="4">
    <source>
        <dbReference type="SAM" id="MobiDB-lite"/>
    </source>
</evidence>
<dbReference type="VEuPathDB" id="AmoebaDB:NF0031650"/>